<dbReference type="InterPro" id="IPR000412">
    <property type="entry name" value="ABC_2_transport"/>
</dbReference>
<dbReference type="EMBL" id="QXHD01000004">
    <property type="protein sequence ID" value="NEZ60891.1"/>
    <property type="molecule type" value="Genomic_DNA"/>
</dbReference>
<sequence length="375" mass="41347">MFKLFQSLLNSRFWALAIKEIQQILRDKKLLFMLVFPPTVQLLLYGLILNPDVQYLKLGIVDQVNVGASRELVAALTENDVFVVDRYSASQQSLGKQVRWGDITLGVVFPPDFNRNLSQDKSAEIQVMVDGVDANTAGIASGYFTQIVQQYNRQLNDIEIPSVVEPQITFLYNPGLISSWFFVPAMMGVVLTLIGSIVSSSALIREKDTGTLEQLLMTPASAGEILLAKVVPLFVLLLGDALLALSVANIIFNVPLRGSLLLFLVMSGLYVFVGIGIGMMLATLCRNQQQVILTSFFINMPLIQLSGAIAPIESMPAVFRYLSLLNPLRHYVAILRAVLLRGVGLEVIWPHAIALLVFAAVLVTISTNQFRHQVS</sequence>
<reference evidence="10 11" key="1">
    <citation type="journal article" date="2020" name="Microb. Ecol.">
        <title>Ecogenomics of the Marine Benthic Filamentous Cyanobacterium Adonisia.</title>
        <authorList>
            <person name="Walter J.M."/>
            <person name="Coutinho F.H."/>
            <person name="Leomil L."/>
            <person name="Hargreaves P.I."/>
            <person name="Campeao M.E."/>
            <person name="Vieira V.V."/>
            <person name="Silva B.S."/>
            <person name="Fistarol G.O."/>
            <person name="Salomon P.S."/>
            <person name="Sawabe T."/>
            <person name="Mino S."/>
            <person name="Hosokawa M."/>
            <person name="Miyashita H."/>
            <person name="Maruyama F."/>
            <person name="van Verk M.C."/>
            <person name="Dutilh B.E."/>
            <person name="Thompson C.C."/>
            <person name="Thompson F.L."/>
        </authorList>
    </citation>
    <scope>NUCLEOTIDE SEQUENCE [LARGE SCALE GENOMIC DNA]</scope>
    <source>
        <strain evidence="10 11">CCMR0081</strain>
    </source>
</reference>
<dbReference type="Pfam" id="PF12698">
    <property type="entry name" value="ABC2_membrane_3"/>
    <property type="match status" value="1"/>
</dbReference>
<dbReference type="GO" id="GO:0043190">
    <property type="term" value="C:ATP-binding cassette (ABC) transporter complex"/>
    <property type="evidence" value="ECO:0007669"/>
    <property type="project" value="InterPro"/>
</dbReference>
<keyword evidence="5 8" id="KW-0812">Transmembrane</keyword>
<feature type="transmembrane region" description="Helical" evidence="8">
    <location>
        <begin position="30"/>
        <end position="48"/>
    </location>
</feature>
<keyword evidence="6 8" id="KW-1133">Transmembrane helix</keyword>
<comment type="subcellular location">
    <subcellularLocation>
        <location evidence="1 8">Cell membrane</location>
        <topology evidence="1 8">Multi-pass membrane protein</topology>
    </subcellularLocation>
</comment>
<dbReference type="PANTHER" id="PTHR30294">
    <property type="entry name" value="MEMBRANE COMPONENT OF ABC TRANSPORTER YHHJ-RELATED"/>
    <property type="match status" value="1"/>
</dbReference>
<dbReference type="GO" id="GO:0140359">
    <property type="term" value="F:ABC-type transporter activity"/>
    <property type="evidence" value="ECO:0007669"/>
    <property type="project" value="InterPro"/>
</dbReference>
<gene>
    <name evidence="10" type="ORF">DXZ20_35720</name>
</gene>
<feature type="domain" description="ABC transmembrane type-2" evidence="9">
    <location>
        <begin position="148"/>
        <end position="373"/>
    </location>
</feature>
<dbReference type="AlphaFoldDB" id="A0A6M0RYY9"/>
<protein>
    <recommendedName>
        <fullName evidence="8">Transport permease protein</fullName>
    </recommendedName>
</protein>
<accession>A0A6M0RYY9</accession>
<evidence type="ECO:0000256" key="4">
    <source>
        <dbReference type="ARBA" id="ARBA00022475"/>
    </source>
</evidence>
<dbReference type="PROSITE" id="PS51012">
    <property type="entry name" value="ABC_TM2"/>
    <property type="match status" value="1"/>
</dbReference>
<evidence type="ECO:0000256" key="2">
    <source>
        <dbReference type="ARBA" id="ARBA00007783"/>
    </source>
</evidence>
<organism evidence="10 11">
    <name type="scientific">Adonisia turfae CCMR0081</name>
    <dbReference type="NCBI Taxonomy" id="2292702"/>
    <lineage>
        <taxon>Bacteria</taxon>
        <taxon>Bacillati</taxon>
        <taxon>Cyanobacteriota</taxon>
        <taxon>Adonisia</taxon>
        <taxon>Adonisia turfae</taxon>
    </lineage>
</organism>
<dbReference type="Proteomes" id="UP000481033">
    <property type="component" value="Unassembled WGS sequence"/>
</dbReference>
<evidence type="ECO:0000313" key="10">
    <source>
        <dbReference type="EMBL" id="NEZ60891.1"/>
    </source>
</evidence>
<feature type="transmembrane region" description="Helical" evidence="8">
    <location>
        <begin position="258"/>
        <end position="284"/>
    </location>
</feature>
<keyword evidence="7 8" id="KW-0472">Membrane</keyword>
<dbReference type="InterPro" id="IPR013525">
    <property type="entry name" value="ABC2_TM"/>
</dbReference>
<name>A0A6M0RYY9_9CYAN</name>
<keyword evidence="3 8" id="KW-0813">Transport</keyword>
<evidence type="ECO:0000256" key="8">
    <source>
        <dbReference type="RuleBase" id="RU361157"/>
    </source>
</evidence>
<evidence type="ECO:0000256" key="6">
    <source>
        <dbReference type="ARBA" id="ARBA00022989"/>
    </source>
</evidence>
<evidence type="ECO:0000313" key="11">
    <source>
        <dbReference type="Proteomes" id="UP000481033"/>
    </source>
</evidence>
<feature type="transmembrane region" description="Helical" evidence="8">
    <location>
        <begin position="291"/>
        <end position="312"/>
    </location>
</feature>
<dbReference type="PANTHER" id="PTHR30294:SF29">
    <property type="entry name" value="MULTIDRUG ABC TRANSPORTER PERMEASE YBHS-RELATED"/>
    <property type="match status" value="1"/>
</dbReference>
<dbReference type="PRINTS" id="PR00164">
    <property type="entry name" value="ABC2TRNSPORT"/>
</dbReference>
<feature type="transmembrane region" description="Helical" evidence="8">
    <location>
        <begin position="225"/>
        <end position="252"/>
    </location>
</feature>
<comment type="caution">
    <text evidence="10">The sequence shown here is derived from an EMBL/GenBank/DDBJ whole genome shotgun (WGS) entry which is preliminary data.</text>
</comment>
<dbReference type="RefSeq" id="WP_163703194.1">
    <property type="nucleotide sequence ID" value="NZ_QXHD01000004.1"/>
</dbReference>
<comment type="similarity">
    <text evidence="2 8">Belongs to the ABC-2 integral membrane protein family.</text>
</comment>
<evidence type="ECO:0000256" key="3">
    <source>
        <dbReference type="ARBA" id="ARBA00022448"/>
    </source>
</evidence>
<dbReference type="Gene3D" id="3.40.1710.10">
    <property type="entry name" value="abc type-2 transporter like domain"/>
    <property type="match status" value="1"/>
</dbReference>
<feature type="transmembrane region" description="Helical" evidence="8">
    <location>
        <begin position="180"/>
        <end position="204"/>
    </location>
</feature>
<dbReference type="InterPro" id="IPR047817">
    <property type="entry name" value="ABC2_TM_bact-type"/>
</dbReference>
<dbReference type="InterPro" id="IPR051449">
    <property type="entry name" value="ABC-2_transporter_component"/>
</dbReference>
<feature type="transmembrane region" description="Helical" evidence="8">
    <location>
        <begin position="348"/>
        <end position="365"/>
    </location>
</feature>
<evidence type="ECO:0000256" key="1">
    <source>
        <dbReference type="ARBA" id="ARBA00004651"/>
    </source>
</evidence>
<keyword evidence="4 8" id="KW-1003">Cell membrane</keyword>
<keyword evidence="11" id="KW-1185">Reference proteome</keyword>
<evidence type="ECO:0000256" key="5">
    <source>
        <dbReference type="ARBA" id="ARBA00022692"/>
    </source>
</evidence>
<proteinExistence type="inferred from homology"/>
<evidence type="ECO:0000256" key="7">
    <source>
        <dbReference type="ARBA" id="ARBA00023136"/>
    </source>
</evidence>
<evidence type="ECO:0000259" key="9">
    <source>
        <dbReference type="PROSITE" id="PS51012"/>
    </source>
</evidence>